<dbReference type="Gene3D" id="3.30.420.10">
    <property type="entry name" value="Ribonuclease H-like superfamily/Ribonuclease H"/>
    <property type="match status" value="1"/>
</dbReference>
<dbReference type="PANTHER" id="PTHR10642">
    <property type="entry name" value="RIBONUCLEASE H1"/>
    <property type="match status" value="1"/>
</dbReference>
<feature type="compositionally biased region" description="Low complexity" evidence="10">
    <location>
        <begin position="174"/>
        <end position="204"/>
    </location>
</feature>
<dbReference type="AlphaFoldDB" id="A0AAD5QCM8"/>
<dbReference type="InterPro" id="IPR012337">
    <property type="entry name" value="RNaseH-like_sf"/>
</dbReference>
<dbReference type="GO" id="GO:0003676">
    <property type="term" value="F:nucleic acid binding"/>
    <property type="evidence" value="ECO:0007669"/>
    <property type="project" value="InterPro"/>
</dbReference>
<comment type="catalytic activity">
    <reaction evidence="1">
        <text>Endonucleolytic cleavage to 5'-phosphomonoester.</text>
        <dbReference type="EC" id="3.1.26.4"/>
    </reaction>
</comment>
<dbReference type="InterPro" id="IPR050092">
    <property type="entry name" value="RNase_H"/>
</dbReference>
<evidence type="ECO:0000256" key="6">
    <source>
        <dbReference type="ARBA" id="ARBA00022723"/>
    </source>
</evidence>
<evidence type="ECO:0000256" key="2">
    <source>
        <dbReference type="ARBA" id="ARBA00001946"/>
    </source>
</evidence>
<dbReference type="Pfam" id="PF00075">
    <property type="entry name" value="RNase_H"/>
    <property type="match status" value="1"/>
</dbReference>
<dbReference type="EMBL" id="JAKCXM010000056">
    <property type="protein sequence ID" value="KAJ0404807.1"/>
    <property type="molecule type" value="Genomic_DNA"/>
</dbReference>
<dbReference type="GO" id="GO:0004523">
    <property type="term" value="F:RNA-DNA hybrid ribonuclease activity"/>
    <property type="evidence" value="ECO:0007669"/>
    <property type="project" value="UniProtKB-EC"/>
</dbReference>
<dbReference type="Proteomes" id="UP001209570">
    <property type="component" value="Unassembled WGS sequence"/>
</dbReference>
<dbReference type="PROSITE" id="PS50879">
    <property type="entry name" value="RNASE_H_1"/>
    <property type="match status" value="1"/>
</dbReference>
<feature type="region of interest" description="Disordered" evidence="10">
    <location>
        <begin position="85"/>
        <end position="107"/>
    </location>
</feature>
<dbReference type="EC" id="3.1.26.4" evidence="4"/>
<evidence type="ECO:0000256" key="1">
    <source>
        <dbReference type="ARBA" id="ARBA00000077"/>
    </source>
</evidence>
<evidence type="ECO:0000256" key="4">
    <source>
        <dbReference type="ARBA" id="ARBA00012180"/>
    </source>
</evidence>
<dbReference type="Gene3D" id="3.40.970.10">
    <property type="entry name" value="Ribonuclease H1, N-terminal domain"/>
    <property type="match status" value="3"/>
</dbReference>
<gene>
    <name evidence="12" type="ORF">P43SY_003483</name>
</gene>
<evidence type="ECO:0000259" key="11">
    <source>
        <dbReference type="PROSITE" id="PS50879"/>
    </source>
</evidence>
<dbReference type="FunFam" id="3.30.420.10:FF:000275">
    <property type="entry name" value="Ribonuclease H"/>
    <property type="match status" value="1"/>
</dbReference>
<dbReference type="PANTHER" id="PTHR10642:SF26">
    <property type="entry name" value="RIBONUCLEASE H1"/>
    <property type="match status" value="1"/>
</dbReference>
<dbReference type="GO" id="GO:0046872">
    <property type="term" value="F:metal ion binding"/>
    <property type="evidence" value="ECO:0007669"/>
    <property type="project" value="UniProtKB-KW"/>
</dbReference>
<keyword evidence="9" id="KW-0460">Magnesium</keyword>
<keyword evidence="13" id="KW-1185">Reference proteome</keyword>
<keyword evidence="5" id="KW-0540">Nuclease</keyword>
<comment type="similarity">
    <text evidence="3">Belongs to the RNase H family.</text>
</comment>
<evidence type="ECO:0000256" key="3">
    <source>
        <dbReference type="ARBA" id="ARBA00005300"/>
    </source>
</evidence>
<reference evidence="12" key="1">
    <citation type="submission" date="2021-12" db="EMBL/GenBank/DDBJ databases">
        <title>Prjna785345.</title>
        <authorList>
            <person name="Rujirawat T."/>
            <person name="Krajaejun T."/>
        </authorList>
    </citation>
    <scope>NUCLEOTIDE SEQUENCE</scope>
    <source>
        <strain evidence="12">Pi057C3</strain>
    </source>
</reference>
<evidence type="ECO:0000256" key="10">
    <source>
        <dbReference type="SAM" id="MobiDB-lite"/>
    </source>
</evidence>
<protein>
    <recommendedName>
        <fullName evidence="4">ribonuclease H</fullName>
        <ecNumber evidence="4">3.1.26.4</ecNumber>
    </recommendedName>
</protein>
<keyword evidence="8" id="KW-0378">Hydrolase</keyword>
<evidence type="ECO:0000256" key="9">
    <source>
        <dbReference type="ARBA" id="ARBA00022842"/>
    </source>
</evidence>
<evidence type="ECO:0000256" key="5">
    <source>
        <dbReference type="ARBA" id="ARBA00022722"/>
    </source>
</evidence>
<organism evidence="12 13">
    <name type="scientific">Pythium insidiosum</name>
    <name type="common">Pythiosis disease agent</name>
    <dbReference type="NCBI Taxonomy" id="114742"/>
    <lineage>
        <taxon>Eukaryota</taxon>
        <taxon>Sar</taxon>
        <taxon>Stramenopiles</taxon>
        <taxon>Oomycota</taxon>
        <taxon>Peronosporomycetes</taxon>
        <taxon>Pythiales</taxon>
        <taxon>Pythiaceae</taxon>
        <taxon>Pythium</taxon>
    </lineage>
</organism>
<dbReference type="InterPro" id="IPR002156">
    <property type="entry name" value="RNaseH_domain"/>
</dbReference>
<dbReference type="InterPro" id="IPR037056">
    <property type="entry name" value="RNase_H1_N_sf"/>
</dbReference>
<sequence length="446" mass="48756">MGKSGGFYAVALGRQTGIYTTWSDAEAQVKGFAGARYKKFATETEARSFMVAHSDGHSHVSTSTSVAVSPREPTTQLLVGGVKRPRIDSAGSHHDAGSPTTKRHQRDSTTVYYVVAEGHTSGVFTKWPDVMQQIEGYDRPVFRKFASRDAADAFLAGYANGRKHSMDATKTDNAAPASASASASGSPAPNRRESSSSSTTSSPSAGADSHTHTRGGKFWYAVAKGRKTGVFESWAEAKPHVDGLFSARFKKFATREDAEAFVKQHLENTAGQATDPDPRRPDTLVAFCDGSALQNGRYGCQAGFACIFPHNPSWNVAKKLVEARATNNRAEYLAALEAMKRANTEDPTGAEPLYIFSDSMLLIRSMTEWVESWRRKNWMKADGSPVMNRDLLELLLKEKGSRRIIWRHVKAHTGRSDWQSKWNDVADNAARNAAAGWEPTQLVTTA</sequence>
<keyword evidence="7" id="KW-0255">Endonuclease</keyword>
<dbReference type="FunFam" id="3.40.970.10:FF:000001">
    <property type="entry name" value="Ribonuclease H1"/>
    <property type="match status" value="2"/>
</dbReference>
<dbReference type="SUPFAM" id="SSF53098">
    <property type="entry name" value="Ribonuclease H-like"/>
    <property type="match status" value="1"/>
</dbReference>
<accession>A0AAD5QCM8</accession>
<dbReference type="SUPFAM" id="SSF55658">
    <property type="entry name" value="L9 N-domain-like"/>
    <property type="match status" value="3"/>
</dbReference>
<evidence type="ECO:0000256" key="8">
    <source>
        <dbReference type="ARBA" id="ARBA00022801"/>
    </source>
</evidence>
<dbReference type="InterPro" id="IPR009027">
    <property type="entry name" value="Ribosomal_bL9/RNase_H1_N"/>
</dbReference>
<feature type="compositionally biased region" description="Basic and acidic residues" evidence="10">
    <location>
        <begin position="85"/>
        <end position="96"/>
    </location>
</feature>
<dbReference type="Pfam" id="PF01693">
    <property type="entry name" value="Cauli_VI"/>
    <property type="match status" value="3"/>
</dbReference>
<feature type="domain" description="RNase H type-1" evidence="11">
    <location>
        <begin position="280"/>
        <end position="435"/>
    </location>
</feature>
<keyword evidence="6" id="KW-0479">Metal-binding</keyword>
<dbReference type="GO" id="GO:0043137">
    <property type="term" value="P:DNA replication, removal of RNA primer"/>
    <property type="evidence" value="ECO:0007669"/>
    <property type="project" value="TreeGrafter"/>
</dbReference>
<evidence type="ECO:0000313" key="12">
    <source>
        <dbReference type="EMBL" id="KAJ0404807.1"/>
    </source>
</evidence>
<evidence type="ECO:0000313" key="13">
    <source>
        <dbReference type="Proteomes" id="UP001209570"/>
    </source>
</evidence>
<proteinExistence type="inferred from homology"/>
<dbReference type="InterPro" id="IPR011320">
    <property type="entry name" value="RNase_H1_N"/>
</dbReference>
<evidence type="ECO:0000256" key="7">
    <source>
        <dbReference type="ARBA" id="ARBA00022759"/>
    </source>
</evidence>
<comment type="caution">
    <text evidence="12">The sequence shown here is derived from an EMBL/GenBank/DDBJ whole genome shotgun (WGS) entry which is preliminary data.</text>
</comment>
<name>A0AAD5QCM8_PYTIN</name>
<dbReference type="InterPro" id="IPR036397">
    <property type="entry name" value="RNaseH_sf"/>
</dbReference>
<comment type="cofactor">
    <cofactor evidence="2">
        <name>Mg(2+)</name>
        <dbReference type="ChEBI" id="CHEBI:18420"/>
    </cofactor>
</comment>
<feature type="region of interest" description="Disordered" evidence="10">
    <location>
        <begin position="166"/>
        <end position="212"/>
    </location>
</feature>